<keyword evidence="5" id="KW-0472">Membrane</keyword>
<evidence type="ECO:0000256" key="5">
    <source>
        <dbReference type="SAM" id="Phobius"/>
    </source>
</evidence>
<keyword evidence="7" id="KW-1185">Reference proteome</keyword>
<dbReference type="GO" id="GO:0003677">
    <property type="term" value="F:DNA binding"/>
    <property type="evidence" value="ECO:0007669"/>
    <property type="project" value="UniProtKB-KW"/>
</dbReference>
<protein>
    <submittedName>
        <fullName evidence="6">Nucleoid DNA-binding protein</fullName>
    </submittedName>
</protein>
<dbReference type="Proteomes" id="UP000317557">
    <property type="component" value="Unassembled WGS sequence"/>
</dbReference>
<keyword evidence="2 6" id="KW-0238">DNA-binding</keyword>
<feature type="region of interest" description="Disordered" evidence="4">
    <location>
        <begin position="105"/>
        <end position="142"/>
    </location>
</feature>
<feature type="compositionally biased region" description="Basic and acidic residues" evidence="4">
    <location>
        <begin position="123"/>
        <end position="142"/>
    </location>
</feature>
<dbReference type="Gene3D" id="3.10.350.10">
    <property type="entry name" value="LysM domain"/>
    <property type="match status" value="1"/>
</dbReference>
<feature type="transmembrane region" description="Helical" evidence="5">
    <location>
        <begin position="146"/>
        <end position="166"/>
    </location>
</feature>
<evidence type="ECO:0000256" key="1">
    <source>
        <dbReference type="ARBA" id="ARBA00010529"/>
    </source>
</evidence>
<feature type="compositionally biased region" description="Polar residues" evidence="4">
    <location>
        <begin position="206"/>
        <end position="244"/>
    </location>
</feature>
<accession>A0A521DEA9</accession>
<name>A0A521DEA9_9BACT</name>
<dbReference type="Gene3D" id="4.10.520.10">
    <property type="entry name" value="IHF-like DNA-binding proteins"/>
    <property type="match status" value="1"/>
</dbReference>
<keyword evidence="5" id="KW-0812">Transmembrane</keyword>
<feature type="compositionally biased region" description="Acidic residues" evidence="4">
    <location>
        <begin position="105"/>
        <end position="116"/>
    </location>
</feature>
<gene>
    <name evidence="6" type="ORF">SAMN06265219_10887</name>
</gene>
<dbReference type="GO" id="GO:0005829">
    <property type="term" value="C:cytosol"/>
    <property type="evidence" value="ECO:0007669"/>
    <property type="project" value="TreeGrafter"/>
</dbReference>
<evidence type="ECO:0000313" key="7">
    <source>
        <dbReference type="Proteomes" id="UP000317557"/>
    </source>
</evidence>
<dbReference type="RefSeq" id="WP_185957259.1">
    <property type="nucleotide sequence ID" value="NZ_FXTP01000008.1"/>
</dbReference>
<feature type="region of interest" description="Disordered" evidence="4">
    <location>
        <begin position="196"/>
        <end position="244"/>
    </location>
</feature>
<organism evidence="6 7">
    <name type="scientific">Gracilimonas mengyeensis</name>
    <dbReference type="NCBI Taxonomy" id="1302730"/>
    <lineage>
        <taxon>Bacteria</taxon>
        <taxon>Pseudomonadati</taxon>
        <taxon>Balneolota</taxon>
        <taxon>Balneolia</taxon>
        <taxon>Balneolales</taxon>
        <taxon>Balneolaceae</taxon>
        <taxon>Gracilimonas</taxon>
    </lineage>
</organism>
<feature type="compositionally biased region" description="Acidic residues" evidence="4">
    <location>
        <begin position="196"/>
        <end position="205"/>
    </location>
</feature>
<dbReference type="PRINTS" id="PR01727">
    <property type="entry name" value="DNABINDINGHU"/>
</dbReference>
<keyword evidence="5" id="KW-1133">Transmembrane helix</keyword>
<sequence>MSNKVTYTEIVEALSRKTGFSKSKSEEFIKGVIGLAKQDLDENGKAVITNFGSFTVKEVAERQGQNPQTGEPITIPAHKRVNFSAYKPLRERVNAPFAHLETELLEEESGTDEQESEVTPPPKEAEAKKEPVSPSSRKKDNDNSGLMIAALLLLVIVALASGWFLMTADEETPATDQAAIETPQTPEATETMDDVAMEENSEETNTEQVGQADSPQATEPQSDSLPENPETTEQRATGSVDTPETYQVESGEWYWVIAEKVYGESGFWPLLFQANETLEDDPDQLYPSMGLEVPELEGTVATPTSNDYQRLALASTMVSEAYQRAGKTEKAEEYARFAEKWERQSRQ</sequence>
<comment type="similarity">
    <text evidence="1 3">Belongs to the bacterial histone-like protein family.</text>
</comment>
<evidence type="ECO:0000256" key="2">
    <source>
        <dbReference type="ARBA" id="ARBA00023125"/>
    </source>
</evidence>
<dbReference type="SUPFAM" id="SSF47729">
    <property type="entry name" value="IHF-like DNA-binding proteins"/>
    <property type="match status" value="1"/>
</dbReference>
<dbReference type="PANTHER" id="PTHR33175">
    <property type="entry name" value="DNA-BINDING PROTEIN HU"/>
    <property type="match status" value="1"/>
</dbReference>
<evidence type="ECO:0000256" key="3">
    <source>
        <dbReference type="RuleBase" id="RU003939"/>
    </source>
</evidence>
<proteinExistence type="inferred from homology"/>
<reference evidence="6 7" key="1">
    <citation type="submission" date="2017-05" db="EMBL/GenBank/DDBJ databases">
        <authorList>
            <person name="Varghese N."/>
            <person name="Submissions S."/>
        </authorList>
    </citation>
    <scope>NUCLEOTIDE SEQUENCE [LARGE SCALE GENOMIC DNA]</scope>
    <source>
        <strain evidence="6 7">DSM 21985</strain>
    </source>
</reference>
<dbReference type="Pfam" id="PF00216">
    <property type="entry name" value="Bac_DNA_binding"/>
    <property type="match status" value="1"/>
</dbReference>
<dbReference type="InterPro" id="IPR010992">
    <property type="entry name" value="IHF-like_DNA-bd_dom_sf"/>
</dbReference>
<dbReference type="GO" id="GO:0030527">
    <property type="term" value="F:structural constituent of chromatin"/>
    <property type="evidence" value="ECO:0007669"/>
    <property type="project" value="InterPro"/>
</dbReference>
<dbReference type="EMBL" id="FXTP01000008">
    <property type="protein sequence ID" value="SMO69922.1"/>
    <property type="molecule type" value="Genomic_DNA"/>
</dbReference>
<dbReference type="CDD" id="cd13832">
    <property type="entry name" value="IHF"/>
    <property type="match status" value="1"/>
</dbReference>
<dbReference type="AlphaFoldDB" id="A0A521DEA9"/>
<dbReference type="InterPro" id="IPR000119">
    <property type="entry name" value="Hist_DNA-bd"/>
</dbReference>
<evidence type="ECO:0000313" key="6">
    <source>
        <dbReference type="EMBL" id="SMO69922.1"/>
    </source>
</evidence>
<dbReference type="InterPro" id="IPR036779">
    <property type="entry name" value="LysM_dom_sf"/>
</dbReference>
<dbReference type="PANTHER" id="PTHR33175:SF2">
    <property type="entry name" value="INTEGRATION HOST FACTOR SUBUNIT ALPHA"/>
    <property type="match status" value="1"/>
</dbReference>
<evidence type="ECO:0000256" key="4">
    <source>
        <dbReference type="SAM" id="MobiDB-lite"/>
    </source>
</evidence>
<dbReference type="SMART" id="SM00411">
    <property type="entry name" value="BHL"/>
    <property type="match status" value="1"/>
</dbReference>